<dbReference type="SMART" id="SM00642">
    <property type="entry name" value="Aamy"/>
    <property type="match status" value="1"/>
</dbReference>
<dbReference type="InterPro" id="IPR017853">
    <property type="entry name" value="GH"/>
</dbReference>
<dbReference type="STRING" id="1499966.U14_01428"/>
<dbReference type="Gene3D" id="3.90.400.10">
    <property type="entry name" value="Oligo-1,6-glucosidase, Domain 2"/>
    <property type="match status" value="1"/>
</dbReference>
<evidence type="ECO:0000313" key="2">
    <source>
        <dbReference type="EMBL" id="GAK50201.1"/>
    </source>
</evidence>
<dbReference type="Gene3D" id="3.20.20.80">
    <property type="entry name" value="Glycosidases"/>
    <property type="match status" value="1"/>
</dbReference>
<organism evidence="2 3">
    <name type="scientific">Candidatus Moduliflexus flocculans</name>
    <dbReference type="NCBI Taxonomy" id="1499966"/>
    <lineage>
        <taxon>Bacteria</taxon>
        <taxon>Candidatus Moduliflexota</taxon>
        <taxon>Candidatus Moduliflexia</taxon>
        <taxon>Candidatus Moduliflexales</taxon>
        <taxon>Candidatus Moduliflexaceae</taxon>
    </lineage>
</organism>
<name>A0A0S6VWQ4_9BACT</name>
<sequence>MNIYDPRFFALPEVRQTPQHAVSREQKQRLNALLHAVWPTDSDQLFENCLHLIHSAQVRLPDEFFLESEAAWSERQLVFICYGDHLRSRVPGKTPLQALREFFQAQFSASEFSQLTVHLLPIYVSPYKDGGFDIADPFAVNPEMGSWGDVRALRKQCHVAVDFVANHLSIASAWFERYLHDDPDFREFFIGFESEDDVEQFNRSALAHIYRPRPHHPLIPVKKPDGSTRWVYMTFSDHQADVNYANPFVFLKMAETLLFYLLQGATMVRLDAIPYLWKEWGTPCAHHAKTHQIVELFRLLAESVNPGVKLLAESMEPLADSKRYLSTPEHPKAQLTYNFVPCGLIPHTLITGDTTAFQQHIAMFAPPEHGTTWAVVCGVTHDGSSMNPCRAPQSVSGDAVLSETQIERVAAYYNEHGRQELQRRLALPSNDPRYLPNDYLARFQQRHQTEPRFVNYKRSTDSDGTPIRIVYEAISTYASLFEQQPEKILSALAMALALPGIPFIYLTAPFALSNDFQYYLETGNPRELNRGRVILEELQDMLNASGNLTNIVFSAYLKLLKIRVACPAFHPRNPIIPLQGAPSSLLAFLRLSTTPFQAIFIVQNVSSRPITAEVKLPDNLKLNYSTCRDLIAGELLKCHDGIVVLTMAPHQLRWCAFE</sequence>
<dbReference type="PANTHER" id="PTHR10357">
    <property type="entry name" value="ALPHA-AMYLASE FAMILY MEMBER"/>
    <property type="match status" value="1"/>
</dbReference>
<dbReference type="PANTHER" id="PTHR10357:SF214">
    <property type="entry name" value="GLUCOSYLGLYCERATE PHOSPHORYLASE"/>
    <property type="match status" value="1"/>
</dbReference>
<dbReference type="InterPro" id="IPR045857">
    <property type="entry name" value="O16G_dom_2"/>
</dbReference>
<dbReference type="InterPro" id="IPR006047">
    <property type="entry name" value="GH13_cat_dom"/>
</dbReference>
<reference evidence="2 3" key="1">
    <citation type="journal article" date="2015" name="PeerJ">
        <title>First genomic representation of candidate bacterial phylum KSB3 points to enhanced environmental sensing as a trigger of wastewater bulking.</title>
        <authorList>
            <person name="Sekiguchi Y."/>
            <person name="Ohashi A."/>
            <person name="Parks D.H."/>
            <person name="Yamauchi T."/>
            <person name="Tyson G.W."/>
            <person name="Hugenholtz P."/>
        </authorList>
    </citation>
    <scope>NUCLEOTIDE SEQUENCE [LARGE SCALE GENOMIC DNA]</scope>
</reference>
<evidence type="ECO:0000313" key="3">
    <source>
        <dbReference type="Proteomes" id="UP000030700"/>
    </source>
</evidence>
<protein>
    <submittedName>
        <fullName evidence="2">Sucrose phosphorylase</fullName>
    </submittedName>
</protein>
<dbReference type="HOGENOM" id="CLU_021358_0_0_0"/>
<keyword evidence="3" id="KW-1185">Reference proteome</keyword>
<dbReference type="Pfam" id="PF00128">
    <property type="entry name" value="Alpha-amylase"/>
    <property type="match status" value="1"/>
</dbReference>
<dbReference type="AlphaFoldDB" id="A0A0S6VWQ4"/>
<dbReference type="EMBL" id="DF820456">
    <property type="protein sequence ID" value="GAK50201.1"/>
    <property type="molecule type" value="Genomic_DNA"/>
</dbReference>
<dbReference type="GO" id="GO:0005975">
    <property type="term" value="P:carbohydrate metabolic process"/>
    <property type="evidence" value="ECO:0007669"/>
    <property type="project" value="InterPro"/>
</dbReference>
<dbReference type="SUPFAM" id="SSF51011">
    <property type="entry name" value="Glycosyl hydrolase domain"/>
    <property type="match status" value="1"/>
</dbReference>
<accession>A0A0S6VWQ4</accession>
<dbReference type="SUPFAM" id="SSF51445">
    <property type="entry name" value="(Trans)glycosidases"/>
    <property type="match status" value="1"/>
</dbReference>
<feature type="domain" description="Glycosyl hydrolase family 13 catalytic" evidence="1">
    <location>
        <begin position="97"/>
        <end position="532"/>
    </location>
</feature>
<dbReference type="Proteomes" id="UP000030700">
    <property type="component" value="Unassembled WGS sequence"/>
</dbReference>
<evidence type="ECO:0000259" key="1">
    <source>
        <dbReference type="SMART" id="SM00642"/>
    </source>
</evidence>
<proteinExistence type="predicted"/>
<gene>
    <name evidence="2" type="ORF">U14_01428</name>
</gene>